<dbReference type="RefSeq" id="WP_128488363.1">
    <property type="nucleotide sequence ID" value="NZ_JBHLXB010000007.1"/>
</dbReference>
<proteinExistence type="predicted"/>
<dbReference type="EMBL" id="SBLC01000010">
    <property type="protein sequence ID" value="RWY41587.1"/>
    <property type="molecule type" value="Genomic_DNA"/>
</dbReference>
<sequence>MSRIMAHRGARNLWAENSLSGFRNTLKHSFEAVEFDVHLTDAGELVVIHDATLERTTNGTGMVRDLTPEARLGLRLRGPDGALIDECPPTLEEVLALLAIDPAIEPWVELKSDAQNRPYPGLVEKAAEAIRAAGLADRAALHSFDPGVVREIRAIAPEMKSLISANEQSVAQFGGLTGLFDQIGDEVDIVGIHHSLFEAEFEMIQSRRALSRCSVWTINEPDLMRRWIARDVGFLVSDNPVLLRELMTEEAKA</sequence>
<dbReference type="InterPro" id="IPR017946">
    <property type="entry name" value="PLC-like_Pdiesterase_TIM-brl"/>
</dbReference>
<keyword evidence="3" id="KW-1185">Reference proteome</keyword>
<accession>A0A444MC64</accession>
<dbReference type="SUPFAM" id="SSF51695">
    <property type="entry name" value="PLC-like phosphodiesterases"/>
    <property type="match status" value="1"/>
</dbReference>
<gene>
    <name evidence="2" type="ORF">EP867_09105</name>
</gene>
<dbReference type="OrthoDB" id="9795622at2"/>
<dbReference type="Proteomes" id="UP000287168">
    <property type="component" value="Unassembled WGS sequence"/>
</dbReference>
<organism evidence="2 3">
    <name type="scientific">Falsigemmobacter intermedius</name>
    <dbReference type="NCBI Taxonomy" id="1553448"/>
    <lineage>
        <taxon>Bacteria</taxon>
        <taxon>Pseudomonadati</taxon>
        <taxon>Pseudomonadota</taxon>
        <taxon>Alphaproteobacteria</taxon>
        <taxon>Rhodobacterales</taxon>
        <taxon>Paracoccaceae</taxon>
        <taxon>Falsigemmobacter</taxon>
    </lineage>
</organism>
<protein>
    <submittedName>
        <fullName evidence="2">Glycerophosphodiester phosphodiesterase</fullName>
    </submittedName>
</protein>
<name>A0A444MC64_9RHOB</name>
<dbReference type="GO" id="GO:0006629">
    <property type="term" value="P:lipid metabolic process"/>
    <property type="evidence" value="ECO:0007669"/>
    <property type="project" value="InterPro"/>
</dbReference>
<evidence type="ECO:0000313" key="2">
    <source>
        <dbReference type="EMBL" id="RWY41587.1"/>
    </source>
</evidence>
<comment type="caution">
    <text evidence="2">The sequence shown here is derived from an EMBL/GenBank/DDBJ whole genome shotgun (WGS) entry which is preliminary data.</text>
</comment>
<dbReference type="GO" id="GO:0008081">
    <property type="term" value="F:phosphoric diester hydrolase activity"/>
    <property type="evidence" value="ECO:0007669"/>
    <property type="project" value="InterPro"/>
</dbReference>
<dbReference type="PANTHER" id="PTHR46211">
    <property type="entry name" value="GLYCEROPHOSPHORYL DIESTER PHOSPHODIESTERASE"/>
    <property type="match status" value="1"/>
</dbReference>
<dbReference type="CDD" id="cd08565">
    <property type="entry name" value="GDPD_pAtGDE_like"/>
    <property type="match status" value="1"/>
</dbReference>
<evidence type="ECO:0000313" key="3">
    <source>
        <dbReference type="Proteomes" id="UP000287168"/>
    </source>
</evidence>
<dbReference type="AlphaFoldDB" id="A0A444MC64"/>
<dbReference type="Pfam" id="PF03009">
    <property type="entry name" value="GDPD"/>
    <property type="match status" value="1"/>
</dbReference>
<dbReference type="Gene3D" id="3.20.20.190">
    <property type="entry name" value="Phosphatidylinositol (PI) phosphodiesterase"/>
    <property type="match status" value="1"/>
</dbReference>
<reference evidence="2 3" key="1">
    <citation type="journal article" date="2015" name="Int. J. Syst. Evol. Microbiol.">
        <title>Gemmobacter intermedius sp. nov., isolated from a white stork (Ciconia ciconia).</title>
        <authorList>
            <person name="Kampfer P."/>
            <person name="Jerzak L."/>
            <person name="Wilharm G."/>
            <person name="Golke J."/>
            <person name="Busse H.J."/>
            <person name="Glaeser S.P."/>
        </authorList>
    </citation>
    <scope>NUCLEOTIDE SEQUENCE [LARGE SCALE GENOMIC DNA]</scope>
    <source>
        <strain evidence="2 3">119/4</strain>
    </source>
</reference>
<evidence type="ECO:0000259" key="1">
    <source>
        <dbReference type="PROSITE" id="PS51704"/>
    </source>
</evidence>
<dbReference type="PROSITE" id="PS51704">
    <property type="entry name" value="GP_PDE"/>
    <property type="match status" value="1"/>
</dbReference>
<feature type="domain" description="GP-PDE" evidence="1">
    <location>
        <begin position="2"/>
        <end position="247"/>
    </location>
</feature>
<dbReference type="PANTHER" id="PTHR46211:SF14">
    <property type="entry name" value="GLYCEROPHOSPHODIESTER PHOSPHODIESTERASE"/>
    <property type="match status" value="1"/>
</dbReference>
<dbReference type="InterPro" id="IPR030395">
    <property type="entry name" value="GP_PDE_dom"/>
</dbReference>